<feature type="transmembrane region" description="Helical" evidence="6">
    <location>
        <begin position="76"/>
        <end position="96"/>
    </location>
</feature>
<keyword evidence="3 6" id="KW-0812">Transmembrane</keyword>
<dbReference type="PROSITE" id="PS50850">
    <property type="entry name" value="MFS"/>
    <property type="match status" value="1"/>
</dbReference>
<feature type="transmembrane region" description="Helical" evidence="6">
    <location>
        <begin position="327"/>
        <end position="345"/>
    </location>
</feature>
<dbReference type="Pfam" id="PF07690">
    <property type="entry name" value="MFS_1"/>
    <property type="match status" value="1"/>
</dbReference>
<reference evidence="8 9" key="1">
    <citation type="journal article" date="2015" name="Genome Announc.">
        <title>Expanding the biotechnology potential of lactobacilli through comparative genomics of 213 strains and associated genera.</title>
        <authorList>
            <person name="Sun Z."/>
            <person name="Harris H.M."/>
            <person name="McCann A."/>
            <person name="Guo C."/>
            <person name="Argimon S."/>
            <person name="Zhang W."/>
            <person name="Yang X."/>
            <person name="Jeffery I.B."/>
            <person name="Cooney J.C."/>
            <person name="Kagawa T.F."/>
            <person name="Liu W."/>
            <person name="Song Y."/>
            <person name="Salvetti E."/>
            <person name="Wrobel A."/>
            <person name="Rasinkangas P."/>
            <person name="Parkhill J."/>
            <person name="Rea M.C."/>
            <person name="O'Sullivan O."/>
            <person name="Ritari J."/>
            <person name="Douillard F.P."/>
            <person name="Paul Ross R."/>
            <person name="Yang R."/>
            <person name="Briner A.E."/>
            <person name="Felis G.E."/>
            <person name="de Vos W.M."/>
            <person name="Barrangou R."/>
            <person name="Klaenhammer T.R."/>
            <person name="Caufield P.W."/>
            <person name="Cui Y."/>
            <person name="Zhang H."/>
            <person name="O'Toole P.W."/>
        </authorList>
    </citation>
    <scope>NUCLEOTIDE SEQUENCE [LARGE SCALE GENOMIC DNA]</scope>
    <source>
        <strain evidence="8 9">ATCC 27304</strain>
    </source>
</reference>
<feature type="transmembrane region" description="Helical" evidence="6">
    <location>
        <begin position="391"/>
        <end position="411"/>
    </location>
</feature>
<name>A0A0R2FNJ3_9LACO</name>
<feature type="transmembrane region" description="Helical" evidence="6">
    <location>
        <begin position="196"/>
        <end position="214"/>
    </location>
</feature>
<dbReference type="OrthoDB" id="9816041at2"/>
<comment type="subcellular location">
    <subcellularLocation>
        <location evidence="1">Cell membrane</location>
        <topology evidence="1">Multi-pass membrane protein</topology>
    </subcellularLocation>
</comment>
<dbReference type="PANTHER" id="PTHR42718:SF9">
    <property type="entry name" value="MAJOR FACILITATOR SUPERFAMILY MULTIDRUG TRANSPORTER MFSC"/>
    <property type="match status" value="1"/>
</dbReference>
<keyword evidence="2" id="KW-0813">Transport</keyword>
<keyword evidence="4 6" id="KW-1133">Transmembrane helix</keyword>
<sequence>MKNVNSKINLSLGAVGILTFVGILVETSMNVTFPTLMKTFNESLSTIQWLTTGYLLMVTLVMGATSYLLKRLRRRQLFILSASLAVIGELLCFSAPNFSILMIGRLLQASGTGISTPLMFSVIFSEIPMAYWGTYTGIAAMLISLAPALGPTFGGIMNHYLSWRAIFSTSLLLVLIALIIGLVTLENRPLHAKVKFDYSGFLALSLFLILLEFGVQQLSVHLSVAIILLLLCLISMYFFIRHEQRSKNVLFNPALFKNKYLMFRLVNYFILQMINISLSFVIPIFAENVLLVNSLIAGLILLPGSLLGSLSAPFAGKWYDRVGARRPLLLSNFLVVGGMLLFAGFVSKFSVIIIGLVFIITRLGFNTGFGNTMSDASKATPQSLKADQNSLFSMSQQYAGSIGTAIMSTIISLQEKSSGSVHVGITSGSQLGFTLLMIFGVIALLCTITLNKGGLEHGIEK</sequence>
<dbReference type="Gene3D" id="1.20.1250.20">
    <property type="entry name" value="MFS general substrate transporter like domains"/>
    <property type="match status" value="1"/>
</dbReference>
<gene>
    <name evidence="8" type="ORF">IV36_GL002366</name>
</gene>
<evidence type="ECO:0000256" key="6">
    <source>
        <dbReference type="SAM" id="Phobius"/>
    </source>
</evidence>
<dbReference type="SUPFAM" id="SSF103473">
    <property type="entry name" value="MFS general substrate transporter"/>
    <property type="match status" value="1"/>
</dbReference>
<proteinExistence type="predicted"/>
<feature type="transmembrane region" description="Helical" evidence="6">
    <location>
        <begin position="261"/>
        <end position="285"/>
    </location>
</feature>
<evidence type="ECO:0000256" key="2">
    <source>
        <dbReference type="ARBA" id="ARBA00022448"/>
    </source>
</evidence>
<dbReference type="InterPro" id="IPR020846">
    <property type="entry name" value="MFS_dom"/>
</dbReference>
<dbReference type="RefSeq" id="WP_056991228.1">
    <property type="nucleotide sequence ID" value="NZ_JQAR01000009.1"/>
</dbReference>
<evidence type="ECO:0000256" key="4">
    <source>
        <dbReference type="ARBA" id="ARBA00022989"/>
    </source>
</evidence>
<dbReference type="Proteomes" id="UP000051727">
    <property type="component" value="Unassembled WGS sequence"/>
</dbReference>
<feature type="transmembrane region" description="Helical" evidence="6">
    <location>
        <begin position="102"/>
        <end position="123"/>
    </location>
</feature>
<evidence type="ECO:0000256" key="1">
    <source>
        <dbReference type="ARBA" id="ARBA00004651"/>
    </source>
</evidence>
<feature type="transmembrane region" description="Helical" evidence="6">
    <location>
        <begin position="431"/>
        <end position="451"/>
    </location>
</feature>
<evidence type="ECO:0000313" key="8">
    <source>
        <dbReference type="EMBL" id="KRN30114.1"/>
    </source>
</evidence>
<dbReference type="PATRIC" id="fig|1618.3.peg.2430"/>
<feature type="transmembrane region" description="Helical" evidence="6">
    <location>
        <begin position="161"/>
        <end position="184"/>
    </location>
</feature>
<feature type="transmembrane region" description="Helical" evidence="6">
    <location>
        <begin position="220"/>
        <end position="240"/>
    </location>
</feature>
<dbReference type="EMBL" id="JQAR01000009">
    <property type="protein sequence ID" value="KRN30114.1"/>
    <property type="molecule type" value="Genomic_DNA"/>
</dbReference>
<evidence type="ECO:0000256" key="3">
    <source>
        <dbReference type="ARBA" id="ARBA00022692"/>
    </source>
</evidence>
<keyword evidence="5 6" id="KW-0472">Membrane</keyword>
<dbReference type="AlphaFoldDB" id="A0A0R2FNJ3"/>
<dbReference type="Gene3D" id="1.20.1720.10">
    <property type="entry name" value="Multidrug resistance protein D"/>
    <property type="match status" value="1"/>
</dbReference>
<dbReference type="PANTHER" id="PTHR42718">
    <property type="entry name" value="MAJOR FACILITATOR SUPERFAMILY MULTIDRUG TRANSPORTER MFSC"/>
    <property type="match status" value="1"/>
</dbReference>
<organism evidence="8 9">
    <name type="scientific">Liquorilactobacillus mali</name>
    <dbReference type="NCBI Taxonomy" id="1618"/>
    <lineage>
        <taxon>Bacteria</taxon>
        <taxon>Bacillati</taxon>
        <taxon>Bacillota</taxon>
        <taxon>Bacilli</taxon>
        <taxon>Lactobacillales</taxon>
        <taxon>Lactobacillaceae</taxon>
        <taxon>Liquorilactobacillus</taxon>
    </lineage>
</organism>
<feature type="transmembrane region" description="Helical" evidence="6">
    <location>
        <begin position="351"/>
        <end position="370"/>
    </location>
</feature>
<dbReference type="PRINTS" id="PR01036">
    <property type="entry name" value="TCRTETB"/>
</dbReference>
<dbReference type="InterPro" id="IPR036259">
    <property type="entry name" value="MFS_trans_sf"/>
</dbReference>
<dbReference type="GO" id="GO:0005886">
    <property type="term" value="C:plasma membrane"/>
    <property type="evidence" value="ECO:0007669"/>
    <property type="project" value="UniProtKB-SubCell"/>
</dbReference>
<feature type="transmembrane region" description="Helical" evidence="6">
    <location>
        <begin position="130"/>
        <end position="149"/>
    </location>
</feature>
<feature type="transmembrane region" description="Helical" evidence="6">
    <location>
        <begin position="49"/>
        <end position="69"/>
    </location>
</feature>
<accession>A0A0R2FNJ3</accession>
<comment type="caution">
    <text evidence="8">The sequence shown here is derived from an EMBL/GenBank/DDBJ whole genome shotgun (WGS) entry which is preliminary data.</text>
</comment>
<feature type="transmembrane region" description="Helical" evidence="6">
    <location>
        <begin position="291"/>
        <end position="315"/>
    </location>
</feature>
<protein>
    <submittedName>
        <fullName evidence="8">Major facilitator superfamily permease</fullName>
    </submittedName>
</protein>
<feature type="domain" description="Major facilitator superfamily (MFS) profile" evidence="7">
    <location>
        <begin position="11"/>
        <end position="455"/>
    </location>
</feature>
<evidence type="ECO:0000313" key="9">
    <source>
        <dbReference type="Proteomes" id="UP000051727"/>
    </source>
</evidence>
<dbReference type="InterPro" id="IPR011701">
    <property type="entry name" value="MFS"/>
</dbReference>
<feature type="transmembrane region" description="Helical" evidence="6">
    <location>
        <begin position="12"/>
        <end position="29"/>
    </location>
</feature>
<evidence type="ECO:0000259" key="7">
    <source>
        <dbReference type="PROSITE" id="PS50850"/>
    </source>
</evidence>
<dbReference type="GO" id="GO:0022857">
    <property type="term" value="F:transmembrane transporter activity"/>
    <property type="evidence" value="ECO:0007669"/>
    <property type="project" value="InterPro"/>
</dbReference>
<dbReference type="STRING" id="1618.IV36_GL002366"/>
<evidence type="ECO:0000256" key="5">
    <source>
        <dbReference type="ARBA" id="ARBA00023136"/>
    </source>
</evidence>